<name>A0A0F9FXH3_9ZZZZ</name>
<sequence>QKTRHGKVPVMNITHSTVIATLQDWYGGDYVDKLDELKINFDERQIQVNAGAWTLGRKIDELVITAMRSGLPSANKVAETYPSGANKGLSWAKCLRAVELLNSFDVPDDGQRFCAVGSHQWAELMTLDEFTNSDYIGPNLPYLQGTQPRRWMNVIWFMSTQLDVTAGTRFCLMYHRSSTGLAEGLAGVWTDITWQGDYASWFVNNAISAGAVRIDAEGIVEIACNDTAAFVT</sequence>
<protein>
    <submittedName>
        <fullName evidence="1">Uncharacterized protein</fullName>
    </submittedName>
</protein>
<gene>
    <name evidence="1" type="ORF">LCGC14_2188990</name>
</gene>
<comment type="caution">
    <text evidence="1">The sequence shown here is derived from an EMBL/GenBank/DDBJ whole genome shotgun (WGS) entry which is preliminary data.</text>
</comment>
<dbReference type="InterPro" id="IPR045565">
    <property type="entry name" value="Phage_capsid_2"/>
</dbReference>
<proteinExistence type="predicted"/>
<dbReference type="EMBL" id="LAZR01028609">
    <property type="protein sequence ID" value="KKL62065.1"/>
    <property type="molecule type" value="Genomic_DNA"/>
</dbReference>
<dbReference type="AlphaFoldDB" id="A0A0F9FXH3"/>
<evidence type="ECO:0000313" key="1">
    <source>
        <dbReference type="EMBL" id="KKL62065.1"/>
    </source>
</evidence>
<dbReference type="Pfam" id="PF19821">
    <property type="entry name" value="Phage_capsid_2"/>
    <property type="match status" value="1"/>
</dbReference>
<feature type="non-terminal residue" evidence="1">
    <location>
        <position position="1"/>
    </location>
</feature>
<accession>A0A0F9FXH3</accession>
<reference evidence="1" key="1">
    <citation type="journal article" date="2015" name="Nature">
        <title>Complex archaea that bridge the gap between prokaryotes and eukaryotes.</title>
        <authorList>
            <person name="Spang A."/>
            <person name="Saw J.H."/>
            <person name="Jorgensen S.L."/>
            <person name="Zaremba-Niedzwiedzka K."/>
            <person name="Martijn J."/>
            <person name="Lind A.E."/>
            <person name="van Eijk R."/>
            <person name="Schleper C."/>
            <person name="Guy L."/>
            <person name="Ettema T.J."/>
        </authorList>
    </citation>
    <scope>NUCLEOTIDE SEQUENCE</scope>
</reference>
<organism evidence="1">
    <name type="scientific">marine sediment metagenome</name>
    <dbReference type="NCBI Taxonomy" id="412755"/>
    <lineage>
        <taxon>unclassified sequences</taxon>
        <taxon>metagenomes</taxon>
        <taxon>ecological metagenomes</taxon>
    </lineage>
</organism>